<protein>
    <submittedName>
        <fullName evidence="1">Uncharacterized protein</fullName>
    </submittedName>
</protein>
<dbReference type="AlphaFoldDB" id="G4QCN1"/>
<gene>
    <name evidence="1" type="ordered locus">TASI_0385</name>
</gene>
<proteinExistence type="predicted"/>
<dbReference type="KEGG" id="tas:TASI_0385"/>
<reference key="1">
    <citation type="submission" date="2011-09" db="EMBL/GenBank/DDBJ databases">
        <title>Genomic characterization of the Taylorella genus.</title>
        <authorList>
            <person name="Hebert L."/>
            <person name="Moumen B."/>
            <person name="Pons N."/>
            <person name="Duquesne F."/>
            <person name="Breuil M.-F."/>
            <person name="Goux D."/>
            <person name="Batto J.-M."/>
            <person name="Renault P."/>
            <person name="Laugier C."/>
            <person name="Petry S."/>
        </authorList>
    </citation>
    <scope>NUCLEOTIDE SEQUENCE</scope>
    <source>
        <strain>MCE3</strain>
    </source>
</reference>
<dbReference type="HOGENOM" id="CLU_3123653_0_0_4"/>
<dbReference type="EMBL" id="CP003059">
    <property type="protein sequence ID" value="AEP36161.1"/>
    <property type="molecule type" value="Genomic_DNA"/>
</dbReference>
<evidence type="ECO:0000313" key="2">
    <source>
        <dbReference type="Proteomes" id="UP000009284"/>
    </source>
</evidence>
<evidence type="ECO:0000313" key="1">
    <source>
        <dbReference type="EMBL" id="AEP36161.1"/>
    </source>
</evidence>
<keyword evidence="2" id="KW-1185">Reference proteome</keyword>
<name>G4QCN1_TAYAM</name>
<accession>G4QCN1</accession>
<sequence length="50" mass="5704">MKNGFPLLAKNNNMVINRITGEVNIKRTKAPMISNILLVIILYTVYQTKL</sequence>
<reference evidence="1 2" key="2">
    <citation type="journal article" date="2012" name="PLoS ONE">
        <title>Genomic characterization of the taylorella genus.</title>
        <authorList>
            <person name="Hebert L."/>
            <person name="Moumen B."/>
            <person name="Pons N."/>
            <person name="Duquesne F."/>
            <person name="Breuil M.F."/>
            <person name="Goux D."/>
            <person name="Batto J.M."/>
            <person name="Laugier C."/>
            <person name="Renault P."/>
            <person name="Petry S."/>
        </authorList>
    </citation>
    <scope>NUCLEOTIDE SEQUENCE [LARGE SCALE GENOMIC DNA]</scope>
    <source>
        <strain evidence="1 2">MCE3</strain>
    </source>
</reference>
<dbReference type="STRING" id="1008459.TASI_0385"/>
<organism evidence="1 2">
    <name type="scientific">Taylorella asinigenitalis (strain MCE3)</name>
    <dbReference type="NCBI Taxonomy" id="1008459"/>
    <lineage>
        <taxon>Bacteria</taxon>
        <taxon>Pseudomonadati</taxon>
        <taxon>Pseudomonadota</taxon>
        <taxon>Betaproteobacteria</taxon>
        <taxon>Burkholderiales</taxon>
        <taxon>Alcaligenaceae</taxon>
        <taxon>Taylorella</taxon>
    </lineage>
</organism>
<dbReference type="Proteomes" id="UP000009284">
    <property type="component" value="Chromosome"/>
</dbReference>